<keyword evidence="2" id="KW-1185">Reference proteome</keyword>
<dbReference type="HOGENOM" id="CLU_146033_0_0_9"/>
<proteinExistence type="predicted"/>
<dbReference type="Proteomes" id="UP000003422">
    <property type="component" value="Unassembled WGS sequence"/>
</dbReference>
<comment type="caution">
    <text evidence="1">The sequence shown here is derived from an EMBL/GenBank/DDBJ whole genome shotgun (WGS) entry which is preliminary data.</text>
</comment>
<dbReference type="EMBL" id="AGBB01000024">
    <property type="protein sequence ID" value="EGY80562.1"/>
    <property type="molecule type" value="Genomic_DNA"/>
</dbReference>
<protein>
    <submittedName>
        <fullName evidence="1">Uncharacterized protein</fullName>
    </submittedName>
</protein>
<reference evidence="1 2" key="1">
    <citation type="submission" date="2011-06" db="EMBL/GenBank/DDBJ databases">
        <authorList>
            <person name="Muzny D."/>
            <person name="Qin X."/>
            <person name="Deng J."/>
            <person name="Jiang H."/>
            <person name="Liu Y."/>
            <person name="Qu J."/>
            <person name="Song X.-Z."/>
            <person name="Zhang L."/>
            <person name="Thornton R."/>
            <person name="Coyle M."/>
            <person name="Francisco L."/>
            <person name="Jackson L."/>
            <person name="Javaid M."/>
            <person name="Korchina V."/>
            <person name="Kovar C."/>
            <person name="Mata R."/>
            <person name="Mathew T."/>
            <person name="Ngo R."/>
            <person name="Nguyen L."/>
            <person name="Nguyen N."/>
            <person name="Okwuonu G."/>
            <person name="Ongeri F."/>
            <person name="Pham C."/>
            <person name="Simmons D."/>
            <person name="Wilczek-Boney K."/>
            <person name="Hale W."/>
            <person name="Jakkamsetti A."/>
            <person name="Pham P."/>
            <person name="Ruth R."/>
            <person name="San Lucas F."/>
            <person name="Warren J."/>
            <person name="Zhang J."/>
            <person name="Zhao Z."/>
            <person name="Zhou C."/>
            <person name="Zhu D."/>
            <person name="Lee S."/>
            <person name="Bess C."/>
            <person name="Blankenburg K."/>
            <person name="Forbes L."/>
            <person name="Fu Q."/>
            <person name="Gubbala S."/>
            <person name="Hirani K."/>
            <person name="Jayaseelan J.C."/>
            <person name="Lara F."/>
            <person name="Munidasa M."/>
            <person name="Palculict T."/>
            <person name="Patil S."/>
            <person name="Pu L.-L."/>
            <person name="Saada N."/>
            <person name="Tang L."/>
            <person name="Weissenberger G."/>
            <person name="Zhu Y."/>
            <person name="Hemphill L."/>
            <person name="Shang Y."/>
            <person name="Youmans B."/>
            <person name="Ayvaz T."/>
            <person name="Ross M."/>
            <person name="Santibanez J."/>
            <person name="Aqrawi P."/>
            <person name="Gross S."/>
            <person name="Joshi V."/>
            <person name="Fowler G."/>
            <person name="Nazareth L."/>
            <person name="Reid J."/>
            <person name="Worley K."/>
            <person name="Petrosino J."/>
            <person name="Highlander S."/>
            <person name="Gibbs R."/>
        </authorList>
    </citation>
    <scope>NUCLEOTIDE SEQUENCE [LARGE SCALE GENOMIC DNA]</scope>
    <source>
        <strain evidence="1 2">ATCC 29427</strain>
    </source>
</reference>
<accession>G4D1N2</accession>
<evidence type="ECO:0000313" key="2">
    <source>
        <dbReference type="Proteomes" id="UP000003422"/>
    </source>
</evidence>
<dbReference type="AlphaFoldDB" id="G4D1N2"/>
<gene>
    <name evidence="1" type="ORF">HMPREF9129_0312</name>
</gene>
<sequence>MSFTYRKGSNVEKREEKNNNKKMNQVLISTFFLILLLISYNVLAERNKVIHLELGNTSYVELLKYENSSMKTITDRVVIRDILLMINDLGAKEVEMTTSPVSEKFINIYDKSYKKTMVIKSGKYIKIENKWYLLDDRSVNSFEKIFNKYN</sequence>
<dbReference type="PATRIC" id="fig|997350.3.peg.302"/>
<evidence type="ECO:0000313" key="1">
    <source>
        <dbReference type="EMBL" id="EGY80562.1"/>
    </source>
</evidence>
<organism evidence="1 2">
    <name type="scientific">Peptoniphilus indolicus ATCC 29427</name>
    <dbReference type="NCBI Taxonomy" id="997350"/>
    <lineage>
        <taxon>Bacteria</taxon>
        <taxon>Bacillati</taxon>
        <taxon>Bacillota</taxon>
        <taxon>Tissierellia</taxon>
        <taxon>Tissierellales</taxon>
        <taxon>Peptoniphilaceae</taxon>
        <taxon>Peptoniphilus</taxon>
    </lineage>
</organism>
<dbReference type="STRING" id="997350.HMPREF9129_0312"/>
<name>G4D1N2_9FIRM</name>